<evidence type="ECO:0000313" key="11">
    <source>
        <dbReference type="WBParaSite" id="MBELARI_LOCUS8435.2"/>
    </source>
</evidence>
<feature type="region of interest" description="Disordered" evidence="7">
    <location>
        <begin position="1"/>
        <end position="140"/>
    </location>
</feature>
<feature type="transmembrane region" description="Helical" evidence="8">
    <location>
        <begin position="278"/>
        <end position="303"/>
    </location>
</feature>
<organism evidence="10 11">
    <name type="scientific">Mesorhabditis belari</name>
    <dbReference type="NCBI Taxonomy" id="2138241"/>
    <lineage>
        <taxon>Eukaryota</taxon>
        <taxon>Metazoa</taxon>
        <taxon>Ecdysozoa</taxon>
        <taxon>Nematoda</taxon>
        <taxon>Chromadorea</taxon>
        <taxon>Rhabditida</taxon>
        <taxon>Rhabditina</taxon>
        <taxon>Rhabditomorpha</taxon>
        <taxon>Rhabditoidea</taxon>
        <taxon>Rhabditidae</taxon>
        <taxon>Mesorhabditinae</taxon>
        <taxon>Mesorhabditis</taxon>
    </lineage>
</organism>
<keyword evidence="2" id="KW-0597">Phosphoprotein</keyword>
<comment type="subcellular location">
    <subcellularLocation>
        <location evidence="1">Nucleus inner membrane</location>
    </subcellularLocation>
</comment>
<feature type="compositionally biased region" description="Polar residues" evidence="7">
    <location>
        <begin position="85"/>
        <end position="97"/>
    </location>
</feature>
<feature type="compositionally biased region" description="Acidic residues" evidence="7">
    <location>
        <begin position="1"/>
        <end position="11"/>
    </location>
</feature>
<evidence type="ECO:0000259" key="9">
    <source>
        <dbReference type="Pfam" id="PF09402"/>
    </source>
</evidence>
<protein>
    <recommendedName>
        <fullName evidence="9">Man1/Src1-like C-terminal domain-containing protein</fullName>
    </recommendedName>
</protein>
<evidence type="ECO:0000256" key="1">
    <source>
        <dbReference type="ARBA" id="ARBA00004540"/>
    </source>
</evidence>
<keyword evidence="5 8" id="KW-0472">Membrane</keyword>
<feature type="compositionally biased region" description="Basic and acidic residues" evidence="7">
    <location>
        <begin position="62"/>
        <end position="84"/>
    </location>
</feature>
<dbReference type="GO" id="GO:0030514">
    <property type="term" value="P:negative regulation of BMP signaling pathway"/>
    <property type="evidence" value="ECO:0007669"/>
    <property type="project" value="TreeGrafter"/>
</dbReference>
<dbReference type="Gene3D" id="1.10.10.1180">
    <property type="entry name" value="MAN1, winged-helix domain"/>
    <property type="match status" value="1"/>
</dbReference>
<dbReference type="InterPro" id="IPR012677">
    <property type="entry name" value="Nucleotide-bd_a/b_plait_sf"/>
</dbReference>
<evidence type="ECO:0000256" key="7">
    <source>
        <dbReference type="SAM" id="MobiDB-lite"/>
    </source>
</evidence>
<accession>A0AAF3JBJ3</accession>
<dbReference type="WBParaSite" id="MBELARI_LOCUS8435.2">
    <property type="protein sequence ID" value="MBELARI_LOCUS8435.2"/>
    <property type="gene ID" value="MBELARI_LOCUS8435"/>
</dbReference>
<evidence type="ECO:0000256" key="2">
    <source>
        <dbReference type="ARBA" id="ARBA00022553"/>
    </source>
</evidence>
<proteinExistence type="predicted"/>
<name>A0AAF3JBJ3_9BILA</name>
<dbReference type="AlphaFoldDB" id="A0AAF3JBJ3"/>
<dbReference type="GO" id="GO:0005637">
    <property type="term" value="C:nuclear inner membrane"/>
    <property type="evidence" value="ECO:0007669"/>
    <property type="project" value="UniProtKB-SubCell"/>
</dbReference>
<evidence type="ECO:0000256" key="6">
    <source>
        <dbReference type="ARBA" id="ARBA00023242"/>
    </source>
</evidence>
<dbReference type="InterPro" id="IPR052277">
    <property type="entry name" value="INM_ESCRT-Associated"/>
</dbReference>
<dbReference type="SUPFAM" id="SSF54928">
    <property type="entry name" value="RNA-binding domain, RBD"/>
    <property type="match status" value="1"/>
</dbReference>
<evidence type="ECO:0000256" key="3">
    <source>
        <dbReference type="ARBA" id="ARBA00022692"/>
    </source>
</evidence>
<evidence type="ECO:0000313" key="10">
    <source>
        <dbReference type="Proteomes" id="UP000887575"/>
    </source>
</evidence>
<dbReference type="GO" id="GO:0031490">
    <property type="term" value="F:chromatin DNA binding"/>
    <property type="evidence" value="ECO:0007669"/>
    <property type="project" value="TreeGrafter"/>
</dbReference>
<dbReference type="Proteomes" id="UP000887575">
    <property type="component" value="Unassembled WGS sequence"/>
</dbReference>
<dbReference type="Gene3D" id="3.30.70.330">
    <property type="match status" value="1"/>
</dbReference>
<dbReference type="Pfam" id="PF09402">
    <property type="entry name" value="MSC"/>
    <property type="match status" value="1"/>
</dbReference>
<evidence type="ECO:0000256" key="8">
    <source>
        <dbReference type="SAM" id="Phobius"/>
    </source>
</evidence>
<dbReference type="PANTHER" id="PTHR13428">
    <property type="entry name" value="INNER NUCLEAR MEMBRANE PROTEIN MAN1 LEM DOMAIN CONTAINING PROTEIN"/>
    <property type="match status" value="1"/>
</dbReference>
<sequence length="520" mass="58498">MDSDESADSDPENQPVVTQSRSPLTSSPKAATAKADAKRAAQNSQSANRSIIPGLGVKSAPSKKDTSMSFSEKSRRNYEDEKSESSSNIYGTNNDSFVTRYHTPPASAKRNTYDRPGATPPRTGPSSTRRTATGSSYFAPNLTSTGTAYKKIGGERGLLNLGHTTDEDDTYGQELWKHFTTRTPADEFKLGAPATYYDMKVGGQHTRVEKDPRTGRVRLQHQENIITWWDEVPRLLIIIFTIFFVILAVGYIATSQPGTIHSAAQVVSGTFRDSVTFFYNYLILPTALLAVAAAVVLIVYFAFKRWRLAKDVEENAVFELVEQITDMVRDSAADGEEYISVPHVRDLIFPPAKRRTTELARWERAVEYINENESRIATETRLIRGHECAVWKWLEARKSGWQGKAFGNPTVPLSPNIPKEALTKFLKIRDLVASDGSDRVKAEQDFRSKVHPVIPVHVAYCEEPSTDEKLVFAMFRRPQDAHNAFMALHGEWYNGRLLNVKYVRENRYFDRFPEAKDLAN</sequence>
<feature type="domain" description="Man1/Src1-like C-terminal" evidence="9">
    <location>
        <begin position="290"/>
        <end position="394"/>
    </location>
</feature>
<keyword evidence="6" id="KW-0539">Nucleus</keyword>
<dbReference type="InterPro" id="IPR041885">
    <property type="entry name" value="MAN1_winged_helix_dom"/>
</dbReference>
<reference evidence="11" key="1">
    <citation type="submission" date="2024-02" db="UniProtKB">
        <authorList>
            <consortium name="WormBaseParasite"/>
        </authorList>
    </citation>
    <scope>IDENTIFICATION</scope>
</reference>
<keyword evidence="4 8" id="KW-1133">Transmembrane helix</keyword>
<keyword evidence="10" id="KW-1185">Reference proteome</keyword>
<keyword evidence="3 8" id="KW-0812">Transmembrane</keyword>
<evidence type="ECO:0000256" key="5">
    <source>
        <dbReference type="ARBA" id="ARBA00023136"/>
    </source>
</evidence>
<feature type="transmembrane region" description="Helical" evidence="8">
    <location>
        <begin position="235"/>
        <end position="253"/>
    </location>
</feature>
<feature type="compositionally biased region" description="Polar residues" evidence="7">
    <location>
        <begin position="15"/>
        <end position="28"/>
    </location>
</feature>
<dbReference type="InterPro" id="IPR018996">
    <property type="entry name" value="Man1/Src1-like_C"/>
</dbReference>
<feature type="compositionally biased region" description="Polar residues" evidence="7">
    <location>
        <begin position="124"/>
        <end position="140"/>
    </location>
</feature>
<dbReference type="GO" id="GO:0006998">
    <property type="term" value="P:nuclear envelope organization"/>
    <property type="evidence" value="ECO:0007669"/>
    <property type="project" value="TreeGrafter"/>
</dbReference>
<dbReference type="PANTHER" id="PTHR13428:SF12">
    <property type="entry name" value="INNER NUCLEAR MEMBRANE PROTEIN MAN1"/>
    <property type="match status" value="1"/>
</dbReference>
<evidence type="ECO:0000256" key="4">
    <source>
        <dbReference type="ARBA" id="ARBA00022989"/>
    </source>
</evidence>
<dbReference type="InterPro" id="IPR035979">
    <property type="entry name" value="RBD_domain_sf"/>
</dbReference>